<dbReference type="SUPFAM" id="SSF52210">
    <property type="entry name" value="Succinyl-CoA synthetase domains"/>
    <property type="match status" value="1"/>
</dbReference>
<evidence type="ECO:0000256" key="1">
    <source>
        <dbReference type="ARBA" id="ARBA00022598"/>
    </source>
</evidence>
<feature type="binding site" evidence="5">
    <location>
        <position position="212"/>
    </location>
    <ligand>
        <name>Mg(2+)</name>
        <dbReference type="ChEBI" id="CHEBI:18420"/>
    </ligand>
</feature>
<comment type="subunit">
    <text evidence="5">Heterotetramer of two alpha and two beta subunits.</text>
</comment>
<keyword evidence="3 5" id="KW-0547">Nucleotide-binding</keyword>
<proteinExistence type="inferred from homology"/>
<evidence type="ECO:0000313" key="8">
    <source>
        <dbReference type="EMBL" id="MFC6868121.1"/>
    </source>
</evidence>
<dbReference type="SUPFAM" id="SSF56059">
    <property type="entry name" value="Glutathione synthetase ATP-binding domain-like"/>
    <property type="match status" value="1"/>
</dbReference>
<dbReference type="EMBL" id="JBHSXX010000001">
    <property type="protein sequence ID" value="MFC6868121.1"/>
    <property type="molecule type" value="Genomic_DNA"/>
</dbReference>
<name>A0ABW2BYG5_9PSEU</name>
<feature type="binding site" evidence="5">
    <location>
        <position position="46"/>
    </location>
    <ligand>
        <name>ATP</name>
        <dbReference type="ChEBI" id="CHEBI:30616"/>
    </ligand>
</feature>
<evidence type="ECO:0000256" key="2">
    <source>
        <dbReference type="ARBA" id="ARBA00022723"/>
    </source>
</evidence>
<comment type="caution">
    <text evidence="8">The sequence shown here is derived from an EMBL/GenBank/DDBJ whole genome shotgun (WGS) entry which is preliminary data.</text>
</comment>
<comment type="pathway">
    <text evidence="5">Carbohydrate metabolism; tricarboxylic acid cycle; succinate from succinyl-CoA (ligase route): step 1/1.</text>
</comment>
<dbReference type="PROSITE" id="PS01217">
    <property type="entry name" value="SUCCINYL_COA_LIG_3"/>
    <property type="match status" value="1"/>
</dbReference>
<sequence length="396" mass="42317">MDIHEYQAKELLARYGVPVPRGGLSYSPEQASYRATEIGGSSWVVKAQVHSGGRGEAGGVKVCHSDHEVADYANELFGKRLRTKQAPAGKCVYRVYVEEATDIKRELYFGIVLDRATERITVVASAEGGMEIEELAESNPDALIKASIEPAVGFLEFQARELAFSLGLAPSQIAKASQLFRAAYRAFRDLDAAMLEINPLAVNAEGELVALDAKMSFDDNALFRRPAISELRDRSQEDPRESHAADRGLAYVGLDGDIGCMINGAGLAMATLDMIKLAGGDPANFLDIGGGASPERVFKAFRAVLADSNVKVVLVNIFAGINRCDWVAKGIVEAFSQIDVELPVVVRLAGTHVEEGQRILAESGLPIVTADTLAEAAEKAVAAARVGERATAAARG</sequence>
<dbReference type="InterPro" id="IPR011761">
    <property type="entry name" value="ATP-grasp"/>
</dbReference>
<feature type="binding site" evidence="5">
    <location>
        <begin position="53"/>
        <end position="55"/>
    </location>
    <ligand>
        <name>ATP</name>
        <dbReference type="ChEBI" id="CHEBI:30616"/>
    </ligand>
</feature>
<comment type="catalytic activity">
    <reaction evidence="5">
        <text>succinate + ATP + CoA = succinyl-CoA + ADP + phosphate</text>
        <dbReference type="Rhea" id="RHEA:17661"/>
        <dbReference type="ChEBI" id="CHEBI:30031"/>
        <dbReference type="ChEBI" id="CHEBI:30616"/>
        <dbReference type="ChEBI" id="CHEBI:43474"/>
        <dbReference type="ChEBI" id="CHEBI:57287"/>
        <dbReference type="ChEBI" id="CHEBI:57292"/>
        <dbReference type="ChEBI" id="CHEBI:456216"/>
        <dbReference type="EC" id="6.2.1.5"/>
    </reaction>
</comment>
<gene>
    <name evidence="5" type="primary">sucC</name>
    <name evidence="8" type="ORF">ACFQGD_13315</name>
</gene>
<comment type="caution">
    <text evidence="5">Lacks conserved residue(s) required for the propagation of feature annotation.</text>
</comment>
<dbReference type="InterPro" id="IPR005811">
    <property type="entry name" value="SUCC_ACL_C"/>
</dbReference>
<dbReference type="Gene3D" id="3.30.470.20">
    <property type="entry name" value="ATP-grasp fold, B domain"/>
    <property type="match status" value="1"/>
</dbReference>
<dbReference type="PIRSF" id="PIRSF001554">
    <property type="entry name" value="SucCS_beta"/>
    <property type="match status" value="1"/>
</dbReference>
<dbReference type="PANTHER" id="PTHR11815:SF10">
    <property type="entry name" value="SUCCINATE--COA LIGASE [GDP-FORMING] SUBUNIT BETA, MITOCHONDRIAL"/>
    <property type="match status" value="1"/>
</dbReference>
<feature type="domain" description="ATP-grasp" evidence="7">
    <location>
        <begin position="9"/>
        <end position="228"/>
    </location>
</feature>
<evidence type="ECO:0000259" key="7">
    <source>
        <dbReference type="PROSITE" id="PS50975"/>
    </source>
</evidence>
<evidence type="ECO:0000256" key="6">
    <source>
        <dbReference type="PROSITE-ProRule" id="PRU00409"/>
    </source>
</evidence>
<dbReference type="PROSITE" id="PS50975">
    <property type="entry name" value="ATP_GRASP"/>
    <property type="match status" value="1"/>
</dbReference>
<reference evidence="9" key="1">
    <citation type="journal article" date="2019" name="Int. J. Syst. Evol. Microbiol.">
        <title>The Global Catalogue of Microorganisms (GCM) 10K type strain sequencing project: providing services to taxonomists for standard genome sequencing and annotation.</title>
        <authorList>
            <consortium name="The Broad Institute Genomics Platform"/>
            <consortium name="The Broad Institute Genome Sequencing Center for Infectious Disease"/>
            <person name="Wu L."/>
            <person name="Ma J."/>
        </authorList>
    </citation>
    <scope>NUCLEOTIDE SEQUENCE [LARGE SCALE GENOMIC DNA]</scope>
    <source>
        <strain evidence="9">KCTC 32255</strain>
    </source>
</reference>
<organism evidence="8 9">
    <name type="scientific">Haloechinothrix salitolerans</name>
    <dbReference type="NCBI Taxonomy" id="926830"/>
    <lineage>
        <taxon>Bacteria</taxon>
        <taxon>Bacillati</taxon>
        <taxon>Actinomycetota</taxon>
        <taxon>Actinomycetes</taxon>
        <taxon>Pseudonocardiales</taxon>
        <taxon>Pseudonocardiaceae</taxon>
        <taxon>Haloechinothrix</taxon>
    </lineage>
</organism>
<dbReference type="HAMAP" id="MF_00558">
    <property type="entry name" value="Succ_CoA_beta"/>
    <property type="match status" value="1"/>
</dbReference>
<dbReference type="InterPro" id="IPR017866">
    <property type="entry name" value="Succ-CoA_synthase_bsu_CS"/>
</dbReference>
<dbReference type="PANTHER" id="PTHR11815">
    <property type="entry name" value="SUCCINYL-COA SYNTHETASE BETA CHAIN"/>
    <property type="match status" value="1"/>
</dbReference>
<feature type="binding site" evidence="5">
    <location>
        <position position="98"/>
    </location>
    <ligand>
        <name>ATP</name>
        <dbReference type="ChEBI" id="CHEBI:30616"/>
    </ligand>
</feature>
<dbReference type="Proteomes" id="UP001596337">
    <property type="component" value="Unassembled WGS sequence"/>
</dbReference>
<evidence type="ECO:0000256" key="4">
    <source>
        <dbReference type="ARBA" id="ARBA00022842"/>
    </source>
</evidence>
<evidence type="ECO:0000256" key="3">
    <source>
        <dbReference type="ARBA" id="ARBA00022741"/>
    </source>
</evidence>
<dbReference type="RefSeq" id="WP_345404705.1">
    <property type="nucleotide sequence ID" value="NZ_BAABLA010000118.1"/>
</dbReference>
<comment type="cofactor">
    <cofactor evidence="5">
        <name>Mg(2+)</name>
        <dbReference type="ChEBI" id="CHEBI:18420"/>
    </cofactor>
    <text evidence="5">Binds 1 Mg(2+) ion per subunit.</text>
</comment>
<keyword evidence="1 5" id="KW-0436">Ligase</keyword>
<feature type="binding site" evidence="5">
    <location>
        <position position="106"/>
    </location>
    <ligand>
        <name>ATP</name>
        <dbReference type="ChEBI" id="CHEBI:30616"/>
    </ligand>
</feature>
<comment type="function">
    <text evidence="5">Succinyl-CoA synthetase functions in the citric acid cycle (TCA), coupling the hydrolysis of succinyl-CoA to the synthesis of either ATP or GTP and thus represents the only step of substrate-level phosphorylation in the TCA. The beta subunit provides nucleotide specificity of the enzyme and binds the substrate succinate, while the binding sites for coenzyme A and phosphate are found in the alpha subunit.</text>
</comment>
<feature type="binding site" evidence="5">
    <location>
        <position position="198"/>
    </location>
    <ligand>
        <name>Mg(2+)</name>
        <dbReference type="ChEBI" id="CHEBI:18420"/>
    </ligand>
</feature>
<keyword evidence="5" id="KW-0816">Tricarboxylic acid cycle</keyword>
<dbReference type="InterPro" id="IPR013815">
    <property type="entry name" value="ATP_grasp_subdomain_1"/>
</dbReference>
<keyword evidence="5 6" id="KW-0067">ATP-binding</keyword>
<protein>
    <recommendedName>
        <fullName evidence="5">Succinate--CoA ligase [ADP-forming] subunit beta</fullName>
        <ecNumber evidence="5">6.2.1.5</ecNumber>
    </recommendedName>
    <alternativeName>
        <fullName evidence="5">Succinyl-CoA synthetase subunit beta</fullName>
        <shortName evidence="5">SCS-beta</shortName>
    </alternativeName>
</protein>
<comment type="catalytic activity">
    <reaction evidence="5">
        <text>GTP + succinate + CoA = succinyl-CoA + GDP + phosphate</text>
        <dbReference type="Rhea" id="RHEA:22120"/>
        <dbReference type="ChEBI" id="CHEBI:30031"/>
        <dbReference type="ChEBI" id="CHEBI:37565"/>
        <dbReference type="ChEBI" id="CHEBI:43474"/>
        <dbReference type="ChEBI" id="CHEBI:57287"/>
        <dbReference type="ChEBI" id="CHEBI:57292"/>
        <dbReference type="ChEBI" id="CHEBI:58189"/>
    </reaction>
</comment>
<accession>A0ABW2BYG5</accession>
<dbReference type="InterPro" id="IPR013650">
    <property type="entry name" value="ATP-grasp_succ-CoA_synth-type"/>
</dbReference>
<dbReference type="Gene3D" id="3.40.50.261">
    <property type="entry name" value="Succinyl-CoA synthetase domains"/>
    <property type="match status" value="1"/>
</dbReference>
<evidence type="ECO:0000313" key="9">
    <source>
        <dbReference type="Proteomes" id="UP001596337"/>
    </source>
</evidence>
<feature type="binding site" evidence="5">
    <location>
        <position position="263"/>
    </location>
    <ligand>
        <name>substrate</name>
        <note>ligand shared with subunit alpha</note>
    </ligand>
</feature>
<dbReference type="GO" id="GO:0016874">
    <property type="term" value="F:ligase activity"/>
    <property type="evidence" value="ECO:0007669"/>
    <property type="project" value="UniProtKB-KW"/>
</dbReference>
<dbReference type="Gene3D" id="3.30.1490.20">
    <property type="entry name" value="ATP-grasp fold, A domain"/>
    <property type="match status" value="1"/>
</dbReference>
<dbReference type="NCBIfam" id="NF010647">
    <property type="entry name" value="PRK14046.1"/>
    <property type="match status" value="1"/>
</dbReference>
<dbReference type="NCBIfam" id="TIGR01016">
    <property type="entry name" value="sucCoAbeta"/>
    <property type="match status" value="1"/>
</dbReference>
<dbReference type="NCBIfam" id="NF001913">
    <property type="entry name" value="PRK00696.1"/>
    <property type="match status" value="1"/>
</dbReference>
<dbReference type="InterPro" id="IPR005809">
    <property type="entry name" value="Succ_CoA_ligase-like_bsu"/>
</dbReference>
<keyword evidence="4 5" id="KW-0460">Magnesium</keyword>
<evidence type="ECO:0000256" key="5">
    <source>
        <dbReference type="HAMAP-Rule" id="MF_00558"/>
    </source>
</evidence>
<dbReference type="InterPro" id="IPR016102">
    <property type="entry name" value="Succinyl-CoA_synth-like"/>
</dbReference>
<dbReference type="EC" id="6.2.1.5" evidence="5"/>
<feature type="binding site" evidence="5">
    <location>
        <position position="101"/>
    </location>
    <ligand>
        <name>ATP</name>
        <dbReference type="ChEBI" id="CHEBI:30616"/>
    </ligand>
</feature>
<comment type="similarity">
    <text evidence="5">Belongs to the succinate/malate CoA ligase beta subunit family.</text>
</comment>
<keyword evidence="9" id="KW-1185">Reference proteome</keyword>
<dbReference type="Pfam" id="PF00549">
    <property type="entry name" value="Ligase_CoA"/>
    <property type="match status" value="1"/>
</dbReference>
<dbReference type="Pfam" id="PF08442">
    <property type="entry name" value="ATP-grasp_2"/>
    <property type="match status" value="1"/>
</dbReference>
<keyword evidence="2 5" id="KW-0479">Metal-binding</keyword>